<sequence>MTLTVDIDQQLGGFRLCSAFTSEGGLTALFGRSGAGKTSIVKAIAGLMRVGRGRIVLDGRVLVDTARGIFVPPHRREVGYVFQDARLFPHLTVRGNLLFGRWFGRRSGPDQQVDRVVDLLGLGALLERRPAGLSGGERQRVAIGRALLSRPRILLMDEPLAAIDEGRKGEILPFIERLRDEIGLPIVYVSHSIPEVVRLANTIAIVSDGAVQAYGPATEILGRPDLFPLVGRYEAGSVLVGRVLGHDEAEQLTRLQVRGGDLLVARFDAPVGSSVRVHIRARDVILATERPSHISTLNILTGVISGIAEAEGPAVEVAVDCSGERLLARITRRSLRLLDLAPGRPVFAVMKSVAVGRRDLGVAPPES</sequence>
<gene>
    <name evidence="13" type="primary">modC</name>
    <name evidence="13" type="ORF">E4O86_09295</name>
</gene>
<dbReference type="GO" id="GO:0016887">
    <property type="term" value="F:ATP hydrolysis activity"/>
    <property type="evidence" value="ECO:0007669"/>
    <property type="project" value="InterPro"/>
</dbReference>
<keyword evidence="9" id="KW-0472">Membrane</keyword>
<organism evidence="13 14">
    <name type="scientific">Propylenella binzhouense</name>
    <dbReference type="NCBI Taxonomy" id="2555902"/>
    <lineage>
        <taxon>Bacteria</taxon>
        <taxon>Pseudomonadati</taxon>
        <taxon>Pseudomonadota</taxon>
        <taxon>Alphaproteobacteria</taxon>
        <taxon>Hyphomicrobiales</taxon>
        <taxon>Propylenellaceae</taxon>
        <taxon>Propylenella</taxon>
    </lineage>
</organism>
<dbReference type="InterPro" id="IPR050334">
    <property type="entry name" value="Molybdenum_import_ModC"/>
</dbReference>
<evidence type="ECO:0000256" key="3">
    <source>
        <dbReference type="ARBA" id="ARBA00022475"/>
    </source>
</evidence>
<dbReference type="PROSITE" id="PS51866">
    <property type="entry name" value="MOP"/>
    <property type="match status" value="1"/>
</dbReference>
<evidence type="ECO:0000256" key="8">
    <source>
        <dbReference type="ARBA" id="ARBA00022967"/>
    </source>
</evidence>
<dbReference type="PROSITE" id="PS00211">
    <property type="entry name" value="ABC_TRANSPORTER_1"/>
    <property type="match status" value="1"/>
</dbReference>
<dbReference type="GO" id="GO:0140359">
    <property type="term" value="F:ABC-type transporter activity"/>
    <property type="evidence" value="ECO:0007669"/>
    <property type="project" value="InterPro"/>
</dbReference>
<dbReference type="InterPro" id="IPR003439">
    <property type="entry name" value="ABC_transporter-like_ATP-bd"/>
</dbReference>
<protein>
    <submittedName>
        <fullName evidence="13">Molybdenum ABC transporter ATP-binding protein</fullName>
    </submittedName>
</protein>
<keyword evidence="3" id="KW-1003">Cell membrane</keyword>
<dbReference type="SUPFAM" id="SSF50331">
    <property type="entry name" value="MOP-like"/>
    <property type="match status" value="1"/>
</dbReference>
<comment type="similarity">
    <text evidence="1">Belongs to the ABC transporter superfamily.</text>
</comment>
<dbReference type="Pfam" id="PF00005">
    <property type="entry name" value="ABC_tran"/>
    <property type="match status" value="1"/>
</dbReference>
<dbReference type="PANTHER" id="PTHR43514:SF4">
    <property type="entry name" value="ABC TRANSPORTER I FAMILY MEMBER 10"/>
    <property type="match status" value="1"/>
</dbReference>
<dbReference type="Gene3D" id="2.40.50.100">
    <property type="match status" value="1"/>
</dbReference>
<dbReference type="InterPro" id="IPR017871">
    <property type="entry name" value="ABC_transporter-like_CS"/>
</dbReference>
<dbReference type="InterPro" id="IPR004606">
    <property type="entry name" value="Mop_domain"/>
</dbReference>
<dbReference type="Gene3D" id="3.40.50.300">
    <property type="entry name" value="P-loop containing nucleotide triphosphate hydrolases"/>
    <property type="match status" value="1"/>
</dbReference>
<keyword evidence="14" id="KW-1185">Reference proteome</keyword>
<dbReference type="InterPro" id="IPR011868">
    <property type="entry name" value="ModC_ABC_ATP-bd"/>
</dbReference>
<dbReference type="Proteomes" id="UP000773614">
    <property type="component" value="Unassembled WGS sequence"/>
</dbReference>
<dbReference type="InterPro" id="IPR008995">
    <property type="entry name" value="Mo/tungstate-bd_C_term_dom"/>
</dbReference>
<reference evidence="13" key="1">
    <citation type="submission" date="2019-03" db="EMBL/GenBank/DDBJ databases">
        <title>Afifella sp. nov., isolated from activated sludge.</title>
        <authorList>
            <person name="Li Q."/>
            <person name="Liu Y."/>
        </authorList>
    </citation>
    <scope>NUCLEOTIDE SEQUENCE</scope>
    <source>
        <strain evidence="13">L72</strain>
    </source>
</reference>
<dbReference type="SUPFAM" id="SSF52540">
    <property type="entry name" value="P-loop containing nucleoside triphosphate hydrolases"/>
    <property type="match status" value="1"/>
</dbReference>
<dbReference type="GO" id="GO:0016020">
    <property type="term" value="C:membrane"/>
    <property type="evidence" value="ECO:0007669"/>
    <property type="project" value="InterPro"/>
</dbReference>
<evidence type="ECO:0000256" key="9">
    <source>
        <dbReference type="ARBA" id="ARBA00023136"/>
    </source>
</evidence>
<evidence type="ECO:0000256" key="10">
    <source>
        <dbReference type="PROSITE-ProRule" id="PRU01213"/>
    </source>
</evidence>
<evidence type="ECO:0000256" key="1">
    <source>
        <dbReference type="ARBA" id="ARBA00005417"/>
    </source>
</evidence>
<proteinExistence type="inferred from homology"/>
<dbReference type="Pfam" id="PF03459">
    <property type="entry name" value="TOBE"/>
    <property type="match status" value="1"/>
</dbReference>
<dbReference type="RefSeq" id="WP_161140256.1">
    <property type="nucleotide sequence ID" value="NZ_SPKJ01000024.1"/>
</dbReference>
<keyword evidence="4 10" id="KW-0500">Molybdenum</keyword>
<keyword evidence="6" id="KW-0547">Nucleotide-binding</keyword>
<evidence type="ECO:0000313" key="14">
    <source>
        <dbReference type="Proteomes" id="UP000773614"/>
    </source>
</evidence>
<evidence type="ECO:0000259" key="12">
    <source>
        <dbReference type="PROSITE" id="PS51866"/>
    </source>
</evidence>
<dbReference type="GO" id="GO:0005524">
    <property type="term" value="F:ATP binding"/>
    <property type="evidence" value="ECO:0007669"/>
    <property type="project" value="UniProtKB-KW"/>
</dbReference>
<keyword evidence="2" id="KW-0813">Transport</keyword>
<evidence type="ECO:0000259" key="11">
    <source>
        <dbReference type="PROSITE" id="PS50893"/>
    </source>
</evidence>
<evidence type="ECO:0000256" key="2">
    <source>
        <dbReference type="ARBA" id="ARBA00022448"/>
    </source>
</evidence>
<evidence type="ECO:0000256" key="5">
    <source>
        <dbReference type="ARBA" id="ARBA00022519"/>
    </source>
</evidence>
<dbReference type="GO" id="GO:0015098">
    <property type="term" value="F:molybdate ion transmembrane transporter activity"/>
    <property type="evidence" value="ECO:0007669"/>
    <property type="project" value="InterPro"/>
</dbReference>
<comment type="caution">
    <text evidence="13">The sequence shown here is derived from an EMBL/GenBank/DDBJ whole genome shotgun (WGS) entry which is preliminary data.</text>
</comment>
<feature type="domain" description="Mop" evidence="12">
    <location>
        <begin position="293"/>
        <end position="359"/>
    </location>
</feature>
<evidence type="ECO:0000256" key="4">
    <source>
        <dbReference type="ARBA" id="ARBA00022505"/>
    </source>
</evidence>
<dbReference type="InterPro" id="IPR003593">
    <property type="entry name" value="AAA+_ATPase"/>
</dbReference>
<dbReference type="PROSITE" id="PS50893">
    <property type="entry name" value="ABC_TRANSPORTER_2"/>
    <property type="match status" value="1"/>
</dbReference>
<dbReference type="SMART" id="SM00382">
    <property type="entry name" value="AAA"/>
    <property type="match status" value="1"/>
</dbReference>
<dbReference type="AlphaFoldDB" id="A0A964T484"/>
<dbReference type="OrthoDB" id="9802264at2"/>
<dbReference type="PANTHER" id="PTHR43514">
    <property type="entry name" value="ABC TRANSPORTER I FAMILY MEMBER 10"/>
    <property type="match status" value="1"/>
</dbReference>
<dbReference type="InterPro" id="IPR005116">
    <property type="entry name" value="Transp-assoc_OB_typ1"/>
</dbReference>
<accession>A0A964T484</accession>
<name>A0A964T484_9HYPH</name>
<keyword evidence="7 13" id="KW-0067">ATP-binding</keyword>
<evidence type="ECO:0000256" key="6">
    <source>
        <dbReference type="ARBA" id="ARBA00022741"/>
    </source>
</evidence>
<dbReference type="InterPro" id="IPR027417">
    <property type="entry name" value="P-loop_NTPase"/>
</dbReference>
<dbReference type="NCBIfam" id="TIGR02142">
    <property type="entry name" value="modC_ABC"/>
    <property type="match status" value="1"/>
</dbReference>
<evidence type="ECO:0000313" key="13">
    <source>
        <dbReference type="EMBL" id="MYZ47905.1"/>
    </source>
</evidence>
<keyword evidence="5" id="KW-0997">Cell inner membrane</keyword>
<keyword evidence="8" id="KW-1278">Translocase</keyword>
<evidence type="ECO:0000256" key="7">
    <source>
        <dbReference type="ARBA" id="ARBA00022840"/>
    </source>
</evidence>
<feature type="domain" description="ABC transporter" evidence="11">
    <location>
        <begin position="2"/>
        <end position="233"/>
    </location>
</feature>
<dbReference type="EMBL" id="SPKJ01000024">
    <property type="protein sequence ID" value="MYZ47905.1"/>
    <property type="molecule type" value="Genomic_DNA"/>
</dbReference>